<dbReference type="OMA" id="HIRDLEW"/>
<keyword evidence="2" id="KW-0333">Golgi apparatus</keyword>
<dbReference type="STRING" id="9669.ENSMPUP00000012370"/>
<dbReference type="GO" id="GO:0006888">
    <property type="term" value="P:endoplasmic reticulum to Golgi vesicle-mediated transport"/>
    <property type="evidence" value="ECO:0007669"/>
    <property type="project" value="TreeGrafter"/>
</dbReference>
<keyword evidence="3 4" id="KW-0175">Coiled coil</keyword>
<protein>
    <submittedName>
        <fullName evidence="5">Uncharacterized protein</fullName>
    </submittedName>
</protein>
<dbReference type="Ensembl" id="ENSMPUT00000012571.1">
    <property type="protein sequence ID" value="ENSMPUP00000012370.1"/>
    <property type="gene ID" value="ENSMPUG00000012464.1"/>
</dbReference>
<feature type="coiled-coil region" evidence="4">
    <location>
        <begin position="94"/>
        <end position="162"/>
    </location>
</feature>
<dbReference type="EMBL" id="AEYP01094043">
    <property type="status" value="NOT_ANNOTATED_CDS"/>
    <property type="molecule type" value="Genomic_DNA"/>
</dbReference>
<evidence type="ECO:0000256" key="2">
    <source>
        <dbReference type="ARBA" id="ARBA00023034"/>
    </source>
</evidence>
<evidence type="ECO:0000256" key="4">
    <source>
        <dbReference type="SAM" id="Coils"/>
    </source>
</evidence>
<dbReference type="GO" id="GO:0031267">
    <property type="term" value="F:small GTPase binding"/>
    <property type="evidence" value="ECO:0007669"/>
    <property type="project" value="TreeGrafter"/>
</dbReference>
<sequence>FPGDAMDLADVISAQTQINRRLHEIKTLEAEVTHWKKLCSCFTQGPNTINKETVWKLKSHIRDLEWQRMQELDEHQLEVAVLQNVHLQKLADLTDQHHKQLMDYQRQVENLQNQHSAGNVNRDLLQEREMELRRLKQQLTQMQRLNDSLNNIASDLRAEEQKQLTEWVREQDVYIEELRERPELQEEFARTGVEQLQRQLQECALKSEQVLVVLNEKMRENSNLKRDYHEMTDRLTAKEADLQRVQEENQKLSTRVESSSQEGCRERIRDLSHVLQEEVEELRKSGEELLSSQEKLCGQLSENELLSQAVTNLKERIADFEMDMCWLKEENAKIMKEVHQLHEEGRHCDRRLVNLKLELAKWMEKADTLEGKLKSLQRLLHQTNADLEVKEDQLQEFKKQNEVQQEILEDTQKKLMTLVSQSEGMVDKILLRRLFVG</sequence>
<dbReference type="GO" id="GO:0005794">
    <property type="term" value="C:Golgi apparatus"/>
    <property type="evidence" value="ECO:0007669"/>
    <property type="project" value="UniProtKB-SubCell"/>
</dbReference>
<comment type="subcellular location">
    <subcellularLocation>
        <location evidence="1">Golgi apparatus</location>
    </subcellularLocation>
</comment>
<evidence type="ECO:0000313" key="5">
    <source>
        <dbReference type="Ensembl" id="ENSMPUP00000012370.1"/>
    </source>
</evidence>
<dbReference type="PANTHER" id="PTHR18921:SF2">
    <property type="entry name" value="THYROID RECEPTOR-INTERACTING PROTEIN 11"/>
    <property type="match status" value="1"/>
</dbReference>
<evidence type="ECO:0000256" key="3">
    <source>
        <dbReference type="ARBA" id="ARBA00023054"/>
    </source>
</evidence>
<dbReference type="HOGENOM" id="CLU_627848_0_0_1"/>
<dbReference type="AlphaFoldDB" id="M3YM13"/>
<dbReference type="PANTHER" id="PTHR18921">
    <property type="entry name" value="MYOSIN HEAVY CHAIN - RELATED"/>
    <property type="match status" value="1"/>
</dbReference>
<dbReference type="GO" id="GO:0007030">
    <property type="term" value="P:Golgi organization"/>
    <property type="evidence" value="ECO:0007669"/>
    <property type="project" value="TreeGrafter"/>
</dbReference>
<reference evidence="5" key="1">
    <citation type="submission" date="2024-06" db="UniProtKB">
        <authorList>
            <consortium name="Ensembl"/>
        </authorList>
    </citation>
    <scope>IDENTIFICATION</scope>
</reference>
<organism evidence="5">
    <name type="scientific">Mustela putorius furo</name>
    <name type="common">European domestic ferret</name>
    <name type="synonym">Mustela furo</name>
    <dbReference type="NCBI Taxonomy" id="9669"/>
    <lineage>
        <taxon>Eukaryota</taxon>
        <taxon>Metazoa</taxon>
        <taxon>Chordata</taxon>
        <taxon>Craniata</taxon>
        <taxon>Vertebrata</taxon>
        <taxon>Euteleostomi</taxon>
        <taxon>Mammalia</taxon>
        <taxon>Eutheria</taxon>
        <taxon>Laurasiatheria</taxon>
        <taxon>Carnivora</taxon>
        <taxon>Caniformia</taxon>
        <taxon>Musteloidea</taxon>
        <taxon>Mustelidae</taxon>
        <taxon>Mustelinae</taxon>
        <taxon>Mustela</taxon>
    </lineage>
</organism>
<feature type="coiled-coil region" evidence="4">
    <location>
        <begin position="214"/>
        <end position="323"/>
    </location>
</feature>
<proteinExistence type="predicted"/>
<feature type="coiled-coil region" evidence="4">
    <location>
        <begin position="352"/>
        <end position="414"/>
    </location>
</feature>
<dbReference type="InParanoid" id="M3YM13"/>
<name>M3YM13_MUSPF</name>
<accession>M3YM13</accession>
<evidence type="ECO:0000256" key="1">
    <source>
        <dbReference type="ARBA" id="ARBA00004555"/>
    </source>
</evidence>